<dbReference type="Proteomes" id="UP000237000">
    <property type="component" value="Unassembled WGS sequence"/>
</dbReference>
<dbReference type="InParanoid" id="A0A2P5ED11"/>
<name>A0A2P5ED11_TREOI</name>
<organism evidence="1 2">
    <name type="scientific">Trema orientale</name>
    <name type="common">Charcoal tree</name>
    <name type="synonym">Celtis orientalis</name>
    <dbReference type="NCBI Taxonomy" id="63057"/>
    <lineage>
        <taxon>Eukaryota</taxon>
        <taxon>Viridiplantae</taxon>
        <taxon>Streptophyta</taxon>
        <taxon>Embryophyta</taxon>
        <taxon>Tracheophyta</taxon>
        <taxon>Spermatophyta</taxon>
        <taxon>Magnoliopsida</taxon>
        <taxon>eudicotyledons</taxon>
        <taxon>Gunneridae</taxon>
        <taxon>Pentapetalae</taxon>
        <taxon>rosids</taxon>
        <taxon>fabids</taxon>
        <taxon>Rosales</taxon>
        <taxon>Cannabaceae</taxon>
        <taxon>Trema</taxon>
    </lineage>
</organism>
<reference evidence="2" key="1">
    <citation type="submission" date="2016-06" db="EMBL/GenBank/DDBJ databases">
        <title>Parallel loss of symbiosis genes in relatives of nitrogen-fixing non-legume Parasponia.</title>
        <authorList>
            <person name="Van Velzen R."/>
            <person name="Holmer R."/>
            <person name="Bu F."/>
            <person name="Rutten L."/>
            <person name="Van Zeijl A."/>
            <person name="Liu W."/>
            <person name="Santuari L."/>
            <person name="Cao Q."/>
            <person name="Sharma T."/>
            <person name="Shen D."/>
            <person name="Roswanjaya Y."/>
            <person name="Wardhani T."/>
            <person name="Kalhor M.S."/>
            <person name="Jansen J."/>
            <person name="Van den Hoogen J."/>
            <person name="Gungor B."/>
            <person name="Hartog M."/>
            <person name="Hontelez J."/>
            <person name="Verver J."/>
            <person name="Yang W.-C."/>
            <person name="Schijlen E."/>
            <person name="Repin R."/>
            <person name="Schilthuizen M."/>
            <person name="Schranz E."/>
            <person name="Heidstra R."/>
            <person name="Miyata K."/>
            <person name="Fedorova E."/>
            <person name="Kohlen W."/>
            <person name="Bisseling T."/>
            <person name="Smit S."/>
            <person name="Geurts R."/>
        </authorList>
    </citation>
    <scope>NUCLEOTIDE SEQUENCE [LARGE SCALE GENOMIC DNA]</scope>
    <source>
        <strain evidence="2">cv. RG33-2</strain>
    </source>
</reference>
<gene>
    <name evidence="1" type="ORF">TorRG33x02_207110</name>
</gene>
<comment type="caution">
    <text evidence="1">The sequence shown here is derived from an EMBL/GenBank/DDBJ whole genome shotgun (WGS) entry which is preliminary data.</text>
</comment>
<dbReference type="AlphaFoldDB" id="A0A2P5ED11"/>
<sequence>MRKKFKSPNPPPLVPTPNTPTALFLNIPLIPKPRVSPADLSTGDGDFRFYNFFFGSISQRKPKNRFSEQPRRRSNVLTGSLRFYNFFFGSISQRKPKNRFSEQPRRRSNVLTGSLRCIG</sequence>
<evidence type="ECO:0000313" key="1">
    <source>
        <dbReference type="EMBL" id="PON83439.1"/>
    </source>
</evidence>
<evidence type="ECO:0000313" key="2">
    <source>
        <dbReference type="Proteomes" id="UP000237000"/>
    </source>
</evidence>
<dbReference type="EMBL" id="JXTC01000178">
    <property type="protein sequence ID" value="PON83439.1"/>
    <property type="molecule type" value="Genomic_DNA"/>
</dbReference>
<protein>
    <submittedName>
        <fullName evidence="1">Uncharacterized protein</fullName>
    </submittedName>
</protein>
<accession>A0A2P5ED11</accession>
<keyword evidence="2" id="KW-1185">Reference proteome</keyword>
<proteinExistence type="predicted"/>